<dbReference type="Gramene" id="OB02G30980.1">
    <property type="protein sequence ID" value="OB02G30980.1"/>
    <property type="gene ID" value="OB02G30980"/>
</dbReference>
<protein>
    <submittedName>
        <fullName evidence="1">Uncharacterized protein</fullName>
    </submittedName>
</protein>
<reference evidence="1" key="1">
    <citation type="submission" date="2013-04" db="UniProtKB">
        <authorList>
            <consortium name="EnsemblPlants"/>
        </authorList>
    </citation>
    <scope>IDENTIFICATION</scope>
</reference>
<dbReference type="EnsemblPlants" id="OB02G30980.1">
    <property type="protein sequence ID" value="OB02G30980.1"/>
    <property type="gene ID" value="OB02G30980"/>
</dbReference>
<keyword evidence="2" id="KW-1185">Reference proteome</keyword>
<organism evidence="1">
    <name type="scientific">Oryza brachyantha</name>
    <name type="common">malo sina</name>
    <dbReference type="NCBI Taxonomy" id="4533"/>
    <lineage>
        <taxon>Eukaryota</taxon>
        <taxon>Viridiplantae</taxon>
        <taxon>Streptophyta</taxon>
        <taxon>Embryophyta</taxon>
        <taxon>Tracheophyta</taxon>
        <taxon>Spermatophyta</taxon>
        <taxon>Magnoliopsida</taxon>
        <taxon>Liliopsida</taxon>
        <taxon>Poales</taxon>
        <taxon>Poaceae</taxon>
        <taxon>BOP clade</taxon>
        <taxon>Oryzoideae</taxon>
        <taxon>Oryzeae</taxon>
        <taxon>Oryzinae</taxon>
        <taxon>Oryza</taxon>
    </lineage>
</organism>
<accession>J3LEN1</accession>
<dbReference type="AlphaFoldDB" id="J3LEN1"/>
<dbReference type="HOGENOM" id="CLU_1296102_0_0_1"/>
<dbReference type="Proteomes" id="UP000006038">
    <property type="component" value="Unassembled WGS sequence"/>
</dbReference>
<name>J3LEN1_ORYBR</name>
<sequence>MATTPQPTTITCHSMPLRRFSARAHTKWPKKQIKLFDGHELHIYPDAVHTCTSFSSARKRERASGGCAIVVTRGHGSRMRRRRSPEDDSGWWPAGVSLPLPLSDCRRRPQWTPRQQSRAGWPGRSASYHFADEVTPCQPRARPGRRQIPGEIWILHVRRPWRWRGCRRSLDTCGGGASAVPTSCQFGAPMARCFLLLVQYRYSGSCERMRLLA</sequence>
<proteinExistence type="predicted"/>
<evidence type="ECO:0000313" key="2">
    <source>
        <dbReference type="Proteomes" id="UP000006038"/>
    </source>
</evidence>
<evidence type="ECO:0000313" key="1">
    <source>
        <dbReference type="EnsemblPlants" id="OB02G30980.1"/>
    </source>
</evidence>